<dbReference type="Proteomes" id="UP001156691">
    <property type="component" value="Unassembled WGS sequence"/>
</dbReference>
<protein>
    <submittedName>
        <fullName evidence="1">Uncharacterized protein</fullName>
    </submittedName>
</protein>
<name>A0ABQ5WEA4_9HYPH</name>
<keyword evidence="2" id="KW-1185">Reference proteome</keyword>
<gene>
    <name evidence="1" type="ORF">GCM10010862_50940</name>
</gene>
<evidence type="ECO:0000313" key="2">
    <source>
        <dbReference type="Proteomes" id="UP001156691"/>
    </source>
</evidence>
<comment type="caution">
    <text evidence="1">The sequence shown here is derived from an EMBL/GenBank/DDBJ whole genome shotgun (WGS) entry which is preliminary data.</text>
</comment>
<sequence length="186" mass="20980">MIFGWRLGGKPRRLANATADYLNIEHNLFDSALLERGIGWKWWERFVEKDVEPMLLAWEVREELIAGLAHLEKKWGQQPQIEHAKLQIDRLLGVAKDPDTISDAVREAREAAILDWVDAFEVPGGYVGAQVLSVFYPHHQNAWAAATFFAESLRKDMAEVVPALHSLTNSGRVDEARDGQDVPIIG</sequence>
<dbReference type="EMBL" id="BSNS01000024">
    <property type="protein sequence ID" value="GLQ57835.1"/>
    <property type="molecule type" value="Genomic_DNA"/>
</dbReference>
<evidence type="ECO:0000313" key="1">
    <source>
        <dbReference type="EMBL" id="GLQ57835.1"/>
    </source>
</evidence>
<proteinExistence type="predicted"/>
<reference evidence="2" key="1">
    <citation type="journal article" date="2019" name="Int. J. Syst. Evol. Microbiol.">
        <title>The Global Catalogue of Microorganisms (GCM) 10K type strain sequencing project: providing services to taxonomists for standard genome sequencing and annotation.</title>
        <authorList>
            <consortium name="The Broad Institute Genomics Platform"/>
            <consortium name="The Broad Institute Genome Sequencing Center for Infectious Disease"/>
            <person name="Wu L."/>
            <person name="Ma J."/>
        </authorList>
    </citation>
    <scope>NUCLEOTIDE SEQUENCE [LARGE SCALE GENOMIC DNA]</scope>
    <source>
        <strain evidence="2">NBRC 112416</strain>
    </source>
</reference>
<accession>A0ABQ5WEA4</accession>
<organism evidence="1 2">
    <name type="scientific">Devosia nitrariae</name>
    <dbReference type="NCBI Taxonomy" id="2071872"/>
    <lineage>
        <taxon>Bacteria</taxon>
        <taxon>Pseudomonadati</taxon>
        <taxon>Pseudomonadota</taxon>
        <taxon>Alphaproteobacteria</taxon>
        <taxon>Hyphomicrobiales</taxon>
        <taxon>Devosiaceae</taxon>
        <taxon>Devosia</taxon>
    </lineage>
</organism>
<dbReference type="RefSeq" id="WP_284343204.1">
    <property type="nucleotide sequence ID" value="NZ_BSNS01000024.1"/>
</dbReference>